<sequence length="379" mass="42266">MWLLACICCFALGLIVSYTNTSSLSLIPSKVLETSRWLRTRPSTWQSLSHASSVTGSSISHDEYARGIIMCLHNGIVAMGVSLIRELRCLGNLELIQVYHCLPTELSDESRALLTRNDARVEIIDVCTDILAKTGAENLFGGKVEKAKTFKNYWVKPLALYHTKLREVILLDADAVLLRDPAVLRTMSGYVRTGTTFFHDRIANANRFLNEKIKGANSTVKVLVNAFPYKKFGLGGPKPSENLNMTFAWRGLSAHEMDSSMVLIDKTRAGKALEVLKQLISKMRFHLQFSWGDKESFWLAYELAHQEYFFSPWGLSLLESVPNNDLAHPETMCGSMAHFLPTENDTTASELLYVNENAKGQAVADVQYQSDASHAAVPP</sequence>
<dbReference type="InterPro" id="IPR022751">
    <property type="entry name" value="Alpha_mannosyltransferase"/>
</dbReference>
<evidence type="ECO:0000256" key="10">
    <source>
        <dbReference type="SAM" id="SignalP"/>
    </source>
</evidence>
<evidence type="ECO:0000313" key="12">
    <source>
        <dbReference type="EnsemblProtists" id="HpaP813901"/>
    </source>
</evidence>
<dbReference type="SUPFAM" id="SSF53448">
    <property type="entry name" value="Nucleotide-diphospho-sugar transferases"/>
    <property type="match status" value="1"/>
</dbReference>
<evidence type="ECO:0000256" key="9">
    <source>
        <dbReference type="ARBA" id="ARBA00023180"/>
    </source>
</evidence>
<name>M4C483_HYAAE</name>
<dbReference type="InterPro" id="IPR029044">
    <property type="entry name" value="Nucleotide-diphossugar_trans"/>
</dbReference>
<dbReference type="Pfam" id="PF11051">
    <property type="entry name" value="Mannosyl_trans3"/>
    <property type="match status" value="1"/>
</dbReference>
<dbReference type="VEuPathDB" id="FungiDB:HpaG813901"/>
<dbReference type="HOGENOM" id="CLU_030469_2_0_1"/>
<evidence type="ECO:0000256" key="5">
    <source>
        <dbReference type="ARBA" id="ARBA00022692"/>
    </source>
</evidence>
<reference evidence="12" key="3">
    <citation type="submission" date="2015-06" db="UniProtKB">
        <authorList>
            <consortium name="EnsemblProtists"/>
        </authorList>
    </citation>
    <scope>IDENTIFICATION</scope>
    <source>
        <strain evidence="12">Emoy2</strain>
    </source>
</reference>
<dbReference type="STRING" id="559515.M4C483"/>
<keyword evidence="9" id="KW-0325">Glycoprotein</keyword>
<dbReference type="EMBL" id="JH598209">
    <property type="status" value="NOT_ANNOTATED_CDS"/>
    <property type="molecule type" value="Genomic_DNA"/>
</dbReference>
<reference evidence="13" key="1">
    <citation type="journal article" date="2010" name="Science">
        <title>Signatures of adaptation to obligate biotrophy in the Hyaloperonospora arabidopsidis genome.</title>
        <authorList>
            <person name="Baxter L."/>
            <person name="Tripathy S."/>
            <person name="Ishaque N."/>
            <person name="Boot N."/>
            <person name="Cabral A."/>
            <person name="Kemen E."/>
            <person name="Thines M."/>
            <person name="Ah-Fong A."/>
            <person name="Anderson R."/>
            <person name="Badejoko W."/>
            <person name="Bittner-Eddy P."/>
            <person name="Boore J.L."/>
            <person name="Chibucos M.C."/>
            <person name="Coates M."/>
            <person name="Dehal P."/>
            <person name="Delehaunty K."/>
            <person name="Dong S."/>
            <person name="Downton P."/>
            <person name="Dumas B."/>
            <person name="Fabro G."/>
            <person name="Fronick C."/>
            <person name="Fuerstenberg S.I."/>
            <person name="Fulton L."/>
            <person name="Gaulin E."/>
            <person name="Govers F."/>
            <person name="Hughes L."/>
            <person name="Humphray S."/>
            <person name="Jiang R.H."/>
            <person name="Judelson H."/>
            <person name="Kamoun S."/>
            <person name="Kyung K."/>
            <person name="Meijer H."/>
            <person name="Minx P."/>
            <person name="Morris P."/>
            <person name="Nelson J."/>
            <person name="Phuntumart V."/>
            <person name="Qutob D."/>
            <person name="Rehmany A."/>
            <person name="Rougon-Cardoso A."/>
            <person name="Ryden P."/>
            <person name="Torto-Alalibo T."/>
            <person name="Studholme D."/>
            <person name="Wang Y."/>
            <person name="Win J."/>
            <person name="Wood J."/>
            <person name="Clifton S.W."/>
            <person name="Rogers J."/>
            <person name="Van den Ackerveken G."/>
            <person name="Jones J.D."/>
            <person name="McDowell J.M."/>
            <person name="Beynon J."/>
            <person name="Tyler B.M."/>
        </authorList>
    </citation>
    <scope>NUCLEOTIDE SEQUENCE [LARGE SCALE GENOMIC DNA]</scope>
    <source>
        <strain evidence="13">Emoy2</strain>
    </source>
</reference>
<comment type="subcellular location">
    <subcellularLocation>
        <location evidence="1">Membrane</location>
        <topology evidence="1">Single-pass type II membrane protein</topology>
    </subcellularLocation>
</comment>
<dbReference type="AlphaFoldDB" id="M4C483"/>
<comment type="similarity">
    <text evidence="2">Belongs to the MNN1/MNT family.</text>
</comment>
<keyword evidence="13" id="KW-1185">Reference proteome</keyword>
<dbReference type="OMA" id="AFFNTPM"/>
<keyword evidence="3" id="KW-0328">Glycosyltransferase</keyword>
<keyword evidence="6" id="KW-0735">Signal-anchor</keyword>
<keyword evidence="4" id="KW-0808">Transferase</keyword>
<evidence type="ECO:0000256" key="1">
    <source>
        <dbReference type="ARBA" id="ARBA00004606"/>
    </source>
</evidence>
<dbReference type="GO" id="GO:0005794">
    <property type="term" value="C:Golgi apparatus"/>
    <property type="evidence" value="ECO:0007669"/>
    <property type="project" value="TreeGrafter"/>
</dbReference>
<dbReference type="PANTHER" id="PTHR31392">
    <property type="entry name" value="ALPHA-1,3-MANNOSYLTRANSFERASE MNN1-RELATED"/>
    <property type="match status" value="1"/>
</dbReference>
<keyword evidence="5" id="KW-0812">Transmembrane</keyword>
<dbReference type="EnsemblProtists" id="HpaT813901">
    <property type="protein sequence ID" value="HpaP813901"/>
    <property type="gene ID" value="HpaG813901"/>
</dbReference>
<proteinExistence type="evidence at transcript level"/>
<evidence type="ECO:0000256" key="8">
    <source>
        <dbReference type="ARBA" id="ARBA00023136"/>
    </source>
</evidence>
<reference evidence="11" key="2">
    <citation type="journal article" date="2014" name="PLoS Pathog.">
        <title>Expression profiling during arabidopsis/downy mildew interaction reveals a highly-expressed effector that attenuates responses to salicylic acid.</title>
        <authorList>
            <person name="Asai S."/>
            <person name="Rallapalli G."/>
            <person name="Piquerez S.J.M."/>
            <person name="Caillaud M.C."/>
            <person name="Furzer O.J."/>
            <person name="Ishaque N."/>
            <person name="Wirthmueller L."/>
            <person name="Fabro G."/>
            <person name="Shirasu K."/>
            <person name="Jones J.D.G."/>
        </authorList>
    </citation>
    <scope>NUCLEOTIDE SEQUENCE</scope>
    <source>
        <strain evidence="11">Emoy2</strain>
    </source>
</reference>
<dbReference type="GO" id="GO:0016020">
    <property type="term" value="C:membrane"/>
    <property type="evidence" value="ECO:0007669"/>
    <property type="project" value="UniProtKB-SubCell"/>
</dbReference>
<keyword evidence="8" id="KW-0472">Membrane</keyword>
<dbReference type="GO" id="GO:0006493">
    <property type="term" value="P:protein O-linked glycosylation"/>
    <property type="evidence" value="ECO:0007669"/>
    <property type="project" value="TreeGrafter"/>
</dbReference>
<keyword evidence="7" id="KW-1133">Transmembrane helix</keyword>
<keyword evidence="10" id="KW-0732">Signal</keyword>
<organism evidence="12 13">
    <name type="scientific">Hyaloperonospora arabidopsidis (strain Emoy2)</name>
    <name type="common">Downy mildew agent</name>
    <name type="synonym">Peronospora arabidopsidis</name>
    <dbReference type="NCBI Taxonomy" id="559515"/>
    <lineage>
        <taxon>Eukaryota</taxon>
        <taxon>Sar</taxon>
        <taxon>Stramenopiles</taxon>
        <taxon>Oomycota</taxon>
        <taxon>Peronosporomycetes</taxon>
        <taxon>Peronosporales</taxon>
        <taxon>Peronosporaceae</taxon>
        <taxon>Hyaloperonospora</taxon>
    </lineage>
</organism>
<evidence type="ECO:0000313" key="13">
    <source>
        <dbReference type="Proteomes" id="UP000011713"/>
    </source>
</evidence>
<evidence type="ECO:0000256" key="3">
    <source>
        <dbReference type="ARBA" id="ARBA00022676"/>
    </source>
</evidence>
<dbReference type="EMBL" id="AB922272">
    <property type="protein sequence ID" value="BAP68847.1"/>
    <property type="molecule type" value="mRNA"/>
</dbReference>
<evidence type="ECO:0000256" key="6">
    <source>
        <dbReference type="ARBA" id="ARBA00022968"/>
    </source>
</evidence>
<feature type="chain" id="PRO_5009704534" evidence="10">
    <location>
        <begin position="22"/>
        <end position="379"/>
    </location>
</feature>
<dbReference type="InParanoid" id="M4C483"/>
<evidence type="ECO:0000256" key="2">
    <source>
        <dbReference type="ARBA" id="ARBA00009105"/>
    </source>
</evidence>
<dbReference type="eggNOG" id="ENOG502R455">
    <property type="taxonomic scope" value="Eukaryota"/>
</dbReference>
<dbReference type="Proteomes" id="UP000011713">
    <property type="component" value="Unassembled WGS sequence"/>
</dbReference>
<dbReference type="GO" id="GO:0000033">
    <property type="term" value="F:alpha-1,3-mannosyltransferase activity"/>
    <property type="evidence" value="ECO:0007669"/>
    <property type="project" value="TreeGrafter"/>
</dbReference>
<feature type="signal peptide" evidence="10">
    <location>
        <begin position="1"/>
        <end position="21"/>
    </location>
</feature>
<gene>
    <name evidence="11" type="primary">HaRxL127b</name>
</gene>
<accession>M4C483</accession>
<evidence type="ECO:0000256" key="7">
    <source>
        <dbReference type="ARBA" id="ARBA00022989"/>
    </source>
</evidence>
<evidence type="ECO:0000256" key="4">
    <source>
        <dbReference type="ARBA" id="ARBA00022679"/>
    </source>
</evidence>
<dbReference type="PANTHER" id="PTHR31392:SF1">
    <property type="entry name" value="ALPHA-1,3-MANNOSYLTRANSFERASE MNN1-RELATED"/>
    <property type="match status" value="1"/>
</dbReference>
<evidence type="ECO:0000313" key="11">
    <source>
        <dbReference type="EMBL" id="BAP68847.1"/>
    </source>
</evidence>
<protein>
    <submittedName>
        <fullName evidence="11">RxLR effector candidate protein</fullName>
    </submittedName>
</protein>